<dbReference type="EMBL" id="CP001736">
    <property type="protein sequence ID" value="ADB29583.1"/>
    <property type="molecule type" value="Genomic_DNA"/>
</dbReference>
<dbReference type="HOGENOM" id="CLU_1119013_0_0_11"/>
<keyword evidence="2" id="KW-0472">Membrane</keyword>
<evidence type="ECO:0000256" key="1">
    <source>
        <dbReference type="SAM" id="MobiDB-lite"/>
    </source>
</evidence>
<keyword evidence="2" id="KW-1133">Transmembrane helix</keyword>
<sequence length="248" mass="25379">MNGPHSNGKTDEELAALLRETFAERESQADQLPAATSSAPNADPGRARRRLSPVVLAAAAVALVLGAVIIVRQAAEPPSAVPLPAASSTPEAGGPATPSAGTASTPAPTTDEVRIWAATIKGILEREPGTAPGAPVYVLDAPHQGAGGGKPVRGEPFTPAQQDAIAAALRPGVTLKWIAQRPAADDPCGPDAGGPYVMVGPIVRKDGHAEVGVNIWRGCLAARWLTFRLDQNATDWRITGTVGPEAVA</sequence>
<dbReference type="KEGG" id="kfl:Kfla_0460"/>
<keyword evidence="4" id="KW-1185">Reference proteome</keyword>
<dbReference type="Proteomes" id="UP000007967">
    <property type="component" value="Chromosome"/>
</dbReference>
<dbReference type="AlphaFoldDB" id="D2PUR5"/>
<dbReference type="STRING" id="479435.Kfla_0460"/>
<dbReference type="RefSeq" id="WP_012918140.1">
    <property type="nucleotide sequence ID" value="NC_013729.1"/>
</dbReference>
<evidence type="ECO:0000313" key="4">
    <source>
        <dbReference type="Proteomes" id="UP000007967"/>
    </source>
</evidence>
<reference evidence="3 4" key="2">
    <citation type="journal article" date="2010" name="Stand. Genomic Sci.">
        <title>Complete genome sequence of Kribbella flavida type strain (IFO 14399).</title>
        <authorList>
            <person name="Pukall R."/>
            <person name="Lapidus A."/>
            <person name="Glavina Del Rio T."/>
            <person name="Copeland A."/>
            <person name="Tice H."/>
            <person name="Cheng J.-F."/>
            <person name="Lucas S."/>
            <person name="Chen F."/>
            <person name="Nolan M."/>
            <person name="LaButti K."/>
            <person name="Pati A."/>
            <person name="Ivanova N."/>
            <person name="Mavrommatis K."/>
            <person name="Mikhailova N."/>
            <person name="Pitluck S."/>
            <person name="Bruce D."/>
            <person name="Goodwin L."/>
            <person name="Land M."/>
            <person name="Hauser L."/>
            <person name="Chang Y.-J."/>
            <person name="Jeffries C.D."/>
            <person name="Chen A."/>
            <person name="Palaniappan K."/>
            <person name="Chain P."/>
            <person name="Rohde M."/>
            <person name="Goeker M."/>
            <person name="Bristow J."/>
            <person name="Eisen J.A."/>
            <person name="Markowitz V."/>
            <person name="Hugenholtz P."/>
            <person name="Kyrpides N.C."/>
            <person name="Klenk H.-P."/>
            <person name="Brettin T."/>
        </authorList>
    </citation>
    <scope>NUCLEOTIDE SEQUENCE [LARGE SCALE GENOMIC DNA]</scope>
    <source>
        <strain evidence="4">DSM 17836 / JCM 10339 / NBRC 14399</strain>
    </source>
</reference>
<dbReference type="eggNOG" id="ENOG502ZGNQ">
    <property type="taxonomic scope" value="Bacteria"/>
</dbReference>
<organism evidence="3 4">
    <name type="scientific">Kribbella flavida (strain DSM 17836 / JCM 10339 / NBRC 14399)</name>
    <dbReference type="NCBI Taxonomy" id="479435"/>
    <lineage>
        <taxon>Bacteria</taxon>
        <taxon>Bacillati</taxon>
        <taxon>Actinomycetota</taxon>
        <taxon>Actinomycetes</taxon>
        <taxon>Propionibacteriales</taxon>
        <taxon>Kribbellaceae</taxon>
        <taxon>Kribbella</taxon>
    </lineage>
</organism>
<gene>
    <name evidence="3" type="ordered locus">Kfla_0460</name>
</gene>
<feature type="region of interest" description="Disordered" evidence="1">
    <location>
        <begin position="79"/>
        <end position="110"/>
    </location>
</feature>
<accession>D2PUR5</accession>
<proteinExistence type="predicted"/>
<reference evidence="4" key="1">
    <citation type="submission" date="2009-09" db="EMBL/GenBank/DDBJ databases">
        <title>The complete genome of Kribbella flavida DSM 17836.</title>
        <authorList>
            <consortium name="US DOE Joint Genome Institute (JGI-PGF)"/>
            <person name="Lucas S."/>
            <person name="Copeland A."/>
            <person name="Lapidus A."/>
            <person name="Glavina del Rio T."/>
            <person name="Dalin E."/>
            <person name="Tice H."/>
            <person name="Bruce D."/>
            <person name="Goodwin L."/>
            <person name="Pitluck S."/>
            <person name="Kyrpides N."/>
            <person name="Mavromatis K."/>
            <person name="Ivanova N."/>
            <person name="Saunders E."/>
            <person name="Brettin T."/>
            <person name="Detter J.C."/>
            <person name="Han C."/>
            <person name="Larimer F."/>
            <person name="Land M."/>
            <person name="Hauser L."/>
            <person name="Markowitz V."/>
            <person name="Cheng J.-F."/>
            <person name="Hugenholtz P."/>
            <person name="Woyke T."/>
            <person name="Wu D."/>
            <person name="Pukall R."/>
            <person name="Klenk H.-P."/>
            <person name="Eisen J.A."/>
        </authorList>
    </citation>
    <scope>NUCLEOTIDE SEQUENCE [LARGE SCALE GENOMIC DNA]</scope>
    <source>
        <strain evidence="4">DSM 17836 / JCM 10339 / NBRC 14399</strain>
    </source>
</reference>
<feature type="region of interest" description="Disordered" evidence="1">
    <location>
        <begin position="1"/>
        <end position="47"/>
    </location>
</feature>
<keyword evidence="2" id="KW-0812">Transmembrane</keyword>
<name>D2PUR5_KRIFD</name>
<evidence type="ECO:0000313" key="3">
    <source>
        <dbReference type="EMBL" id="ADB29583.1"/>
    </source>
</evidence>
<protein>
    <submittedName>
        <fullName evidence="3">Uncharacterized protein</fullName>
    </submittedName>
</protein>
<dbReference type="OrthoDB" id="3831558at2"/>
<evidence type="ECO:0000256" key="2">
    <source>
        <dbReference type="SAM" id="Phobius"/>
    </source>
</evidence>
<feature type="transmembrane region" description="Helical" evidence="2">
    <location>
        <begin position="54"/>
        <end position="75"/>
    </location>
</feature>